<keyword evidence="4 7" id="KW-0812">Transmembrane</keyword>
<feature type="transmembrane region" description="Helical" evidence="7">
    <location>
        <begin position="66"/>
        <end position="99"/>
    </location>
</feature>
<evidence type="ECO:0000256" key="8">
    <source>
        <dbReference type="SAM" id="SignalP"/>
    </source>
</evidence>
<feature type="domain" description="VTT" evidence="9">
    <location>
        <begin position="59"/>
        <end position="176"/>
    </location>
</feature>
<feature type="transmembrane region" description="Helical" evidence="7">
    <location>
        <begin position="185"/>
        <end position="205"/>
    </location>
</feature>
<comment type="similarity">
    <text evidence="2 7">Belongs to the TVP38/TMEM64 family.</text>
</comment>
<feature type="signal peptide" evidence="8">
    <location>
        <begin position="1"/>
        <end position="21"/>
    </location>
</feature>
<evidence type="ECO:0000256" key="4">
    <source>
        <dbReference type="ARBA" id="ARBA00022692"/>
    </source>
</evidence>
<dbReference type="Pfam" id="PF09335">
    <property type="entry name" value="VTT_dom"/>
    <property type="match status" value="1"/>
</dbReference>
<protein>
    <recommendedName>
        <fullName evidence="7">TVP38/TMEM64 family membrane protein</fullName>
    </recommendedName>
</protein>
<organism evidence="10 11">
    <name type="scientific">Amycolatopsis suaedae</name>
    <dbReference type="NCBI Taxonomy" id="2510978"/>
    <lineage>
        <taxon>Bacteria</taxon>
        <taxon>Bacillati</taxon>
        <taxon>Actinomycetota</taxon>
        <taxon>Actinomycetes</taxon>
        <taxon>Pseudonocardiales</taxon>
        <taxon>Pseudonocardiaceae</taxon>
        <taxon>Amycolatopsis</taxon>
    </lineage>
</organism>
<feature type="transmembrane region" description="Helical" evidence="7">
    <location>
        <begin position="35"/>
        <end position="54"/>
    </location>
</feature>
<dbReference type="PANTHER" id="PTHR12677:SF59">
    <property type="entry name" value="GOLGI APPARATUS MEMBRANE PROTEIN TVP38-RELATED"/>
    <property type="match status" value="1"/>
</dbReference>
<evidence type="ECO:0000256" key="1">
    <source>
        <dbReference type="ARBA" id="ARBA00004651"/>
    </source>
</evidence>
<proteinExistence type="inferred from homology"/>
<feature type="transmembrane region" description="Helical" evidence="7">
    <location>
        <begin position="153"/>
        <end position="173"/>
    </location>
</feature>
<comment type="caution">
    <text evidence="10">The sequence shown here is derived from an EMBL/GenBank/DDBJ whole genome shotgun (WGS) entry which is preliminary data.</text>
</comment>
<dbReference type="AlphaFoldDB" id="A0A4V2ELF3"/>
<feature type="chain" id="PRO_5020713601" description="TVP38/TMEM64 family membrane protein" evidence="8">
    <location>
        <begin position="22"/>
        <end position="228"/>
    </location>
</feature>
<keyword evidence="5 7" id="KW-1133">Transmembrane helix</keyword>
<evidence type="ECO:0000256" key="7">
    <source>
        <dbReference type="RuleBase" id="RU366058"/>
    </source>
</evidence>
<accession>A0A4V2ELF3</accession>
<keyword evidence="6 7" id="KW-0472">Membrane</keyword>
<dbReference type="InterPro" id="IPR015414">
    <property type="entry name" value="TMEM64"/>
</dbReference>
<gene>
    <name evidence="10" type="ORF">EWH70_23505</name>
</gene>
<dbReference type="GO" id="GO:0005886">
    <property type="term" value="C:plasma membrane"/>
    <property type="evidence" value="ECO:0007669"/>
    <property type="project" value="UniProtKB-SubCell"/>
</dbReference>
<evidence type="ECO:0000259" key="9">
    <source>
        <dbReference type="Pfam" id="PF09335"/>
    </source>
</evidence>
<keyword evidence="8" id="KW-0732">Signal</keyword>
<name>A0A4V2ELF3_9PSEU</name>
<dbReference type="EMBL" id="SFCC01000012">
    <property type="protein sequence ID" value="RZQ61365.1"/>
    <property type="molecule type" value="Genomic_DNA"/>
</dbReference>
<sequence length="228" mass="23349">MSSRTKLFAALTLLAALVAAAFVLPIPGPADLRAWATGAGPAAPVLFLLAYSTLTVAPVPRTAFNLAAGLLLGNLVGIGIALVATAVSAALGFGLARLLGRDLVERNLHRTSLRTVNDHLAGGGLLAVASLRLIPVVPFAPLSWCCGALSVRFTPYLAGSALGSVPGTVAVVTLGDALTGTTPPALLACYGAFALLGAAGLWRVVRHTKRKPMHHNDSTEDDVEYVVS</sequence>
<evidence type="ECO:0000313" key="10">
    <source>
        <dbReference type="EMBL" id="RZQ61365.1"/>
    </source>
</evidence>
<comment type="subcellular location">
    <subcellularLocation>
        <location evidence="1 7">Cell membrane</location>
        <topology evidence="1 7">Multi-pass membrane protein</topology>
    </subcellularLocation>
</comment>
<keyword evidence="3 7" id="KW-1003">Cell membrane</keyword>
<evidence type="ECO:0000256" key="2">
    <source>
        <dbReference type="ARBA" id="ARBA00008640"/>
    </source>
</evidence>
<evidence type="ECO:0000256" key="3">
    <source>
        <dbReference type="ARBA" id="ARBA00022475"/>
    </source>
</evidence>
<dbReference type="RefSeq" id="WP_130477668.1">
    <property type="nucleotide sequence ID" value="NZ_SFCC01000012.1"/>
</dbReference>
<evidence type="ECO:0000256" key="6">
    <source>
        <dbReference type="ARBA" id="ARBA00023136"/>
    </source>
</evidence>
<keyword evidence="11" id="KW-1185">Reference proteome</keyword>
<reference evidence="10 11" key="1">
    <citation type="submission" date="2019-02" db="EMBL/GenBank/DDBJ databases">
        <title>Draft genome sequence of Amycolatopsis sp. 8-3EHSu isolated from roots of Suaeda maritima.</title>
        <authorList>
            <person name="Duangmal K."/>
            <person name="Chantavorakit T."/>
        </authorList>
    </citation>
    <scope>NUCLEOTIDE SEQUENCE [LARGE SCALE GENOMIC DNA]</scope>
    <source>
        <strain evidence="10 11">8-3EHSu</strain>
    </source>
</reference>
<dbReference type="PANTHER" id="PTHR12677">
    <property type="entry name" value="GOLGI APPARATUS MEMBRANE PROTEIN TVP38-RELATED"/>
    <property type="match status" value="1"/>
</dbReference>
<dbReference type="InterPro" id="IPR032816">
    <property type="entry name" value="VTT_dom"/>
</dbReference>
<dbReference type="Proteomes" id="UP000292003">
    <property type="component" value="Unassembled WGS sequence"/>
</dbReference>
<evidence type="ECO:0000313" key="11">
    <source>
        <dbReference type="Proteomes" id="UP000292003"/>
    </source>
</evidence>
<dbReference type="OrthoDB" id="5242213at2"/>
<evidence type="ECO:0000256" key="5">
    <source>
        <dbReference type="ARBA" id="ARBA00022989"/>
    </source>
</evidence>
<feature type="transmembrane region" description="Helical" evidence="7">
    <location>
        <begin position="119"/>
        <end position="141"/>
    </location>
</feature>